<evidence type="ECO:0000313" key="2">
    <source>
        <dbReference type="EMBL" id="GLP98504.1"/>
    </source>
</evidence>
<reference evidence="2" key="2">
    <citation type="submission" date="2023-01" db="EMBL/GenBank/DDBJ databases">
        <title>Draft genome sequence of Methylophaga thalassica strain NBRC 102424.</title>
        <authorList>
            <person name="Sun Q."/>
            <person name="Mori K."/>
        </authorList>
    </citation>
    <scope>NUCLEOTIDE SEQUENCE</scope>
    <source>
        <strain evidence="2">NBRC 102424</strain>
    </source>
</reference>
<organism evidence="2 3">
    <name type="scientific">Methylophaga thalassica</name>
    <dbReference type="NCBI Taxonomy" id="40223"/>
    <lineage>
        <taxon>Bacteria</taxon>
        <taxon>Pseudomonadati</taxon>
        <taxon>Pseudomonadota</taxon>
        <taxon>Gammaproteobacteria</taxon>
        <taxon>Thiotrichales</taxon>
        <taxon>Piscirickettsiaceae</taxon>
        <taxon>Methylophaga</taxon>
    </lineage>
</organism>
<proteinExistence type="predicted"/>
<keyword evidence="3" id="KW-1185">Reference proteome</keyword>
<comment type="caution">
    <text evidence="2">The sequence shown here is derived from an EMBL/GenBank/DDBJ whole genome shotgun (WGS) entry which is preliminary data.</text>
</comment>
<reference evidence="2" key="1">
    <citation type="journal article" date="2014" name="Int. J. Syst. Evol. Microbiol.">
        <title>Complete genome of a new Firmicutes species belonging to the dominant human colonic microbiota ('Ruminococcus bicirculans') reveals two chromosomes and a selective capacity to utilize plant glucans.</title>
        <authorList>
            <consortium name="NISC Comparative Sequencing Program"/>
            <person name="Wegmann U."/>
            <person name="Louis P."/>
            <person name="Goesmann A."/>
            <person name="Henrissat B."/>
            <person name="Duncan S.H."/>
            <person name="Flint H.J."/>
        </authorList>
    </citation>
    <scope>NUCLEOTIDE SEQUENCE</scope>
    <source>
        <strain evidence="2">NBRC 102424</strain>
    </source>
</reference>
<gene>
    <name evidence="2" type="ORF">GCM10007891_03580</name>
</gene>
<dbReference type="Proteomes" id="UP001161423">
    <property type="component" value="Unassembled WGS sequence"/>
</dbReference>
<protein>
    <submittedName>
        <fullName evidence="2">Uncharacterized protein</fullName>
    </submittedName>
</protein>
<dbReference type="EMBL" id="BSND01000003">
    <property type="protein sequence ID" value="GLP98504.1"/>
    <property type="molecule type" value="Genomic_DNA"/>
</dbReference>
<dbReference type="RefSeq" id="WP_284722233.1">
    <property type="nucleotide sequence ID" value="NZ_BSND01000003.1"/>
</dbReference>
<keyword evidence="1" id="KW-0732">Signal</keyword>
<evidence type="ECO:0000313" key="3">
    <source>
        <dbReference type="Proteomes" id="UP001161423"/>
    </source>
</evidence>
<name>A0ABQ5TQD2_9GAMM</name>
<feature type="chain" id="PRO_5047479825" evidence="1">
    <location>
        <begin position="20"/>
        <end position="67"/>
    </location>
</feature>
<feature type="signal peptide" evidence="1">
    <location>
        <begin position="1"/>
        <end position="19"/>
    </location>
</feature>
<evidence type="ECO:0000256" key="1">
    <source>
        <dbReference type="SAM" id="SignalP"/>
    </source>
</evidence>
<accession>A0ABQ5TQD2</accession>
<sequence length="67" mass="7481">MKRMILGLTLMACSALSVASDYNLPGFVTEIEDGRLWVFKKDSKELEEFKKHGEPVNRTGKFGGGFV</sequence>